<dbReference type="AlphaFoldDB" id="A0AAN7UQ52"/>
<name>A0AAN7UQ52_9PEZI</name>
<organism evidence="1 2">
    <name type="scientific">Xylaria bambusicola</name>
    <dbReference type="NCBI Taxonomy" id="326684"/>
    <lineage>
        <taxon>Eukaryota</taxon>
        <taxon>Fungi</taxon>
        <taxon>Dikarya</taxon>
        <taxon>Ascomycota</taxon>
        <taxon>Pezizomycotina</taxon>
        <taxon>Sordariomycetes</taxon>
        <taxon>Xylariomycetidae</taxon>
        <taxon>Xylariales</taxon>
        <taxon>Xylariaceae</taxon>
        <taxon>Xylaria</taxon>
    </lineage>
</organism>
<gene>
    <name evidence="1" type="ORF">RRF57_006288</name>
</gene>
<sequence>MSKVYSAPPSALWFRASATRSVELSRTAAKPVYPATAWSRGFVAGNEPFACETACAWDTLDCAGIGA</sequence>
<dbReference type="Proteomes" id="UP001305414">
    <property type="component" value="Unassembled WGS sequence"/>
</dbReference>
<proteinExistence type="predicted"/>
<reference evidence="1 2" key="1">
    <citation type="submission" date="2023-10" db="EMBL/GenBank/DDBJ databases">
        <title>Draft genome sequence of Xylaria bambusicola isolate GMP-LS, the root and basal stem rot pathogen of sugarcane in Indonesia.</title>
        <authorList>
            <person name="Selvaraj P."/>
            <person name="Muralishankar V."/>
            <person name="Muruganantham S."/>
            <person name="Sp S."/>
            <person name="Haryani S."/>
            <person name="Lau K.J.X."/>
            <person name="Naqvi N.I."/>
        </authorList>
    </citation>
    <scope>NUCLEOTIDE SEQUENCE [LARGE SCALE GENOMIC DNA]</scope>
    <source>
        <strain evidence="1">GMP-LS</strain>
    </source>
</reference>
<keyword evidence="2" id="KW-1185">Reference proteome</keyword>
<comment type="caution">
    <text evidence="1">The sequence shown here is derived from an EMBL/GenBank/DDBJ whole genome shotgun (WGS) entry which is preliminary data.</text>
</comment>
<accession>A0AAN7UQ52</accession>
<dbReference type="EMBL" id="JAWHQM010000016">
    <property type="protein sequence ID" value="KAK5630573.1"/>
    <property type="molecule type" value="Genomic_DNA"/>
</dbReference>
<evidence type="ECO:0000313" key="1">
    <source>
        <dbReference type="EMBL" id="KAK5630573.1"/>
    </source>
</evidence>
<protein>
    <submittedName>
        <fullName evidence="1">Uncharacterized protein</fullName>
    </submittedName>
</protein>
<evidence type="ECO:0000313" key="2">
    <source>
        <dbReference type="Proteomes" id="UP001305414"/>
    </source>
</evidence>